<evidence type="ECO:0000259" key="1">
    <source>
        <dbReference type="Pfam" id="PF01695"/>
    </source>
</evidence>
<organism evidence="2 3">
    <name type="scientific">Mycobacterium asiaticum</name>
    <dbReference type="NCBI Taxonomy" id="1790"/>
    <lineage>
        <taxon>Bacteria</taxon>
        <taxon>Bacillati</taxon>
        <taxon>Actinomycetota</taxon>
        <taxon>Actinomycetes</taxon>
        <taxon>Mycobacteriales</taxon>
        <taxon>Mycobacteriaceae</taxon>
        <taxon>Mycobacterium</taxon>
    </lineage>
</organism>
<dbReference type="GO" id="GO:0005524">
    <property type="term" value="F:ATP binding"/>
    <property type="evidence" value="ECO:0007669"/>
    <property type="project" value="InterPro"/>
</dbReference>
<reference evidence="2 3" key="1">
    <citation type="submission" date="2016-06" db="EMBL/GenBank/DDBJ databases">
        <authorList>
            <person name="Kjaerup R.B."/>
            <person name="Dalgaard T.S."/>
            <person name="Juul-Madsen H.R."/>
        </authorList>
    </citation>
    <scope>NUCLEOTIDE SEQUENCE [LARGE SCALE GENOMIC DNA]</scope>
    <source>
        <strain evidence="2 3">1276495.2</strain>
    </source>
</reference>
<dbReference type="InterPro" id="IPR027417">
    <property type="entry name" value="P-loop_NTPase"/>
</dbReference>
<evidence type="ECO:0000313" key="3">
    <source>
        <dbReference type="Proteomes" id="UP000093925"/>
    </source>
</evidence>
<accession>A0A1A3KRI7</accession>
<name>A0A1A3KRI7_MYCAS</name>
<evidence type="ECO:0000313" key="2">
    <source>
        <dbReference type="EMBL" id="OBJ87802.1"/>
    </source>
</evidence>
<proteinExistence type="predicted"/>
<comment type="caution">
    <text evidence="2">The sequence shown here is derived from an EMBL/GenBank/DDBJ whole genome shotgun (WGS) entry which is preliminary data.</text>
</comment>
<dbReference type="EMBL" id="LZLM01000040">
    <property type="protein sequence ID" value="OBJ87802.1"/>
    <property type="molecule type" value="Genomic_DNA"/>
</dbReference>
<dbReference type="Pfam" id="PF01695">
    <property type="entry name" value="IstB_IS21"/>
    <property type="match status" value="1"/>
</dbReference>
<dbReference type="Gene3D" id="3.40.50.300">
    <property type="entry name" value="P-loop containing nucleotide triphosphate hydrolases"/>
    <property type="match status" value="1"/>
</dbReference>
<dbReference type="Proteomes" id="UP000093925">
    <property type="component" value="Unassembled WGS sequence"/>
</dbReference>
<feature type="domain" description="IstB-like ATP-binding" evidence="1">
    <location>
        <begin position="1"/>
        <end position="45"/>
    </location>
</feature>
<dbReference type="InterPro" id="IPR002611">
    <property type="entry name" value="IstB_ATP-bd"/>
</dbReference>
<protein>
    <submittedName>
        <fullName evidence="2">Transposase</fullName>
    </submittedName>
</protein>
<dbReference type="AlphaFoldDB" id="A0A1A3KRI7"/>
<gene>
    <name evidence="2" type="ORF">A5640_05990</name>
</gene>
<sequence length="61" mass="6615">MTSNLPFARWGDVFGDQVVAAAMIDRIVHHADVLTLKGSSYRLKDTGIDTLPSARADNTAQ</sequence>